<evidence type="ECO:0000259" key="5">
    <source>
        <dbReference type="PROSITE" id="PS50937"/>
    </source>
</evidence>
<dbReference type="Pfam" id="PF13411">
    <property type="entry name" value="MerR_1"/>
    <property type="match status" value="1"/>
</dbReference>
<dbReference type="PANTHER" id="PTHR30204:SF94">
    <property type="entry name" value="HEAVY METAL-DEPENDENT TRANSCRIPTIONAL REGULATOR HI_0293-RELATED"/>
    <property type="match status" value="1"/>
</dbReference>
<dbReference type="Proteomes" id="UP001168613">
    <property type="component" value="Unassembled WGS sequence"/>
</dbReference>
<dbReference type="PROSITE" id="PS50937">
    <property type="entry name" value="HTH_MERR_2"/>
    <property type="match status" value="1"/>
</dbReference>
<dbReference type="PROSITE" id="PS00552">
    <property type="entry name" value="HTH_MERR_1"/>
    <property type="match status" value="1"/>
</dbReference>
<proteinExistence type="predicted"/>
<evidence type="ECO:0000256" key="3">
    <source>
        <dbReference type="ARBA" id="ARBA00023163"/>
    </source>
</evidence>
<reference evidence="6" key="1">
    <citation type="submission" date="2021-11" db="EMBL/GenBank/DDBJ databases">
        <title>Draft genome sequence of Alcaligenes endophyticus type strain CCUG 75668T.</title>
        <authorList>
            <person name="Salva-Serra F."/>
            <person name="Duran R.E."/>
            <person name="Seeger M."/>
            <person name="Moore E.R.B."/>
            <person name="Jaen-Luchoro D."/>
        </authorList>
    </citation>
    <scope>NUCLEOTIDE SEQUENCE</scope>
    <source>
        <strain evidence="6">CCUG 75668</strain>
    </source>
</reference>
<dbReference type="PRINTS" id="PR00040">
    <property type="entry name" value="HTHMERR"/>
</dbReference>
<evidence type="ECO:0000256" key="2">
    <source>
        <dbReference type="ARBA" id="ARBA00023125"/>
    </source>
</evidence>
<keyword evidence="3" id="KW-0804">Transcription</keyword>
<feature type="domain" description="HTH merR-type" evidence="5">
    <location>
        <begin position="1"/>
        <end position="68"/>
    </location>
</feature>
<accession>A0ABT8EJI4</accession>
<dbReference type="EMBL" id="JAJHNU010000002">
    <property type="protein sequence ID" value="MDN4121352.1"/>
    <property type="molecule type" value="Genomic_DNA"/>
</dbReference>
<keyword evidence="2" id="KW-0238">DNA-binding</keyword>
<name>A0ABT8EJI4_9BURK</name>
<organism evidence="6 7">
    <name type="scientific">Alcaligenes endophyticus</name>
    <dbReference type="NCBI Taxonomy" id="1929088"/>
    <lineage>
        <taxon>Bacteria</taxon>
        <taxon>Pseudomonadati</taxon>
        <taxon>Pseudomonadota</taxon>
        <taxon>Betaproteobacteria</taxon>
        <taxon>Burkholderiales</taxon>
        <taxon>Alcaligenaceae</taxon>
        <taxon>Alcaligenes</taxon>
    </lineage>
</organism>
<dbReference type="InterPro" id="IPR000551">
    <property type="entry name" value="MerR-type_HTH_dom"/>
</dbReference>
<keyword evidence="1" id="KW-0805">Transcription regulation</keyword>
<dbReference type="InterPro" id="IPR009061">
    <property type="entry name" value="DNA-bd_dom_put_sf"/>
</dbReference>
<feature type="coiled-coil region" evidence="4">
    <location>
        <begin position="80"/>
        <end position="110"/>
    </location>
</feature>
<gene>
    <name evidence="6" type="ORF">LMS43_08640</name>
</gene>
<evidence type="ECO:0000256" key="4">
    <source>
        <dbReference type="SAM" id="Coils"/>
    </source>
</evidence>
<protein>
    <submittedName>
        <fullName evidence="6">MerR family transcriptional regulator</fullName>
    </submittedName>
</protein>
<keyword evidence="7" id="KW-1185">Reference proteome</keyword>
<dbReference type="SMART" id="SM00422">
    <property type="entry name" value="HTH_MERR"/>
    <property type="match status" value="1"/>
</dbReference>
<dbReference type="InterPro" id="IPR047057">
    <property type="entry name" value="MerR_fam"/>
</dbReference>
<evidence type="ECO:0000313" key="6">
    <source>
        <dbReference type="EMBL" id="MDN4121352.1"/>
    </source>
</evidence>
<keyword evidence="4" id="KW-0175">Coiled coil</keyword>
<dbReference type="RefSeq" id="WP_266124033.1">
    <property type="nucleotide sequence ID" value="NZ_JAJHNU010000002.1"/>
</dbReference>
<sequence length="130" mass="14466">MLISEAAKLSGLSAKMIRRYEEMGLLSSHRQANGYRHYGQQDIDTLRFIAQARKLGFSLQDIQELTLLWSNPQRSSAQVKALAIKHIQQLEANAQELLNMATQLKQLAEQCRGDADPECAILNGLDGAQA</sequence>
<evidence type="ECO:0000256" key="1">
    <source>
        <dbReference type="ARBA" id="ARBA00023015"/>
    </source>
</evidence>
<dbReference type="PANTHER" id="PTHR30204">
    <property type="entry name" value="REDOX-CYCLING DRUG-SENSING TRANSCRIPTIONAL ACTIVATOR SOXR"/>
    <property type="match status" value="1"/>
</dbReference>
<dbReference type="Gene3D" id="1.10.1660.10">
    <property type="match status" value="1"/>
</dbReference>
<comment type="caution">
    <text evidence="6">The sequence shown here is derived from an EMBL/GenBank/DDBJ whole genome shotgun (WGS) entry which is preliminary data.</text>
</comment>
<evidence type="ECO:0000313" key="7">
    <source>
        <dbReference type="Proteomes" id="UP001168613"/>
    </source>
</evidence>
<dbReference type="SUPFAM" id="SSF46955">
    <property type="entry name" value="Putative DNA-binding domain"/>
    <property type="match status" value="1"/>
</dbReference>